<organism evidence="1 2">
    <name type="scientific">Oenococcus oeni</name>
    <name type="common">Leuconostoc oenos</name>
    <dbReference type="NCBI Taxonomy" id="1247"/>
    <lineage>
        <taxon>Bacteria</taxon>
        <taxon>Bacillati</taxon>
        <taxon>Bacillota</taxon>
        <taxon>Bacilli</taxon>
        <taxon>Lactobacillales</taxon>
        <taxon>Lactobacillaceae</taxon>
        <taxon>Oenococcus</taxon>
    </lineage>
</organism>
<protein>
    <submittedName>
        <fullName evidence="1">NADPH:quinone reductase</fullName>
    </submittedName>
</protein>
<comment type="caution">
    <text evidence="1">The sequence shown here is derived from an EMBL/GenBank/DDBJ whole genome shotgun (WGS) entry which is preliminary data.</text>
</comment>
<gene>
    <name evidence="1" type="ORF">ATX59_02365</name>
</gene>
<sequence length="135" mass="15050">MLDISQSEISTDKINISGELVILDYLWGKPTEKLLKNLIPNSPANLRQTIIIEIGAATGQNDIILAATALRTSGVQLRGMMTNKSLANRTKAAEFLWKWLINKKIHGDILKISLEDAARNWYDTSKNGVRSVINF</sequence>
<dbReference type="AlphaFoldDB" id="A0A6H3GSI2"/>
<accession>A0A6H3GSI2</accession>
<dbReference type="RefSeq" id="WP_002822996.1">
    <property type="nucleotide sequence ID" value="NZ_MLLY01000043.1"/>
</dbReference>
<dbReference type="EMBL" id="MLOK01000026">
    <property type="protein sequence ID" value="OIM21723.1"/>
    <property type="molecule type" value="Genomic_DNA"/>
</dbReference>
<name>A0A6H3GSI2_OENOE</name>
<evidence type="ECO:0000313" key="1">
    <source>
        <dbReference type="EMBL" id="OIM21723.1"/>
    </source>
</evidence>
<dbReference type="Proteomes" id="UP000181728">
    <property type="component" value="Unassembled WGS sequence"/>
</dbReference>
<evidence type="ECO:0000313" key="2">
    <source>
        <dbReference type="Proteomes" id="UP000181728"/>
    </source>
</evidence>
<reference evidence="1 2" key="1">
    <citation type="journal article" date="2016" name="BMC Genomics">
        <title>Consensus pan-genome assembly of the specialised wine bacterium Oenococcus oeni.</title>
        <authorList>
            <person name="Sternes P.R."/>
            <person name="Borneman A.R."/>
        </authorList>
    </citation>
    <scope>NUCLEOTIDE SEQUENCE [LARGE SCALE GENOMIC DNA]</scope>
    <source>
        <strain evidence="1 2">AWRIB661</strain>
    </source>
</reference>
<proteinExistence type="predicted"/>